<keyword evidence="2" id="KW-0472">Membrane</keyword>
<accession>A0ABS7QL30</accession>
<sequence>MTQLASPPPSARYTPPLRERAVRRAPEAVVALLGGVVAAGLGLGAIAVLVLLMWITSPYPDGGPGDALHVAAALWLLAHGARLLRPDALTGGWAPVGVTPALLLALPVWLVHRAAAHALSEDEPDDDAATGDVHGAHDAGDADGADEGSGPGLVRGPHRSWSGRPRLLGPVGTTAWLVGGYLLVAVLVVCCAQVGPLRAEPLWALLRVPVVAACAGASGAWTACGCPPLALPRRLRGWSYEIAVAVRAGLAGAVALAGGGALLVAIALGWHAHAVGDAFTGLTNALSGRCAVLLLAAALVPNAAVWSAAYALGPGFAVGLNSAVSPAGAHGYPPVLPRFPLLAALPHGSSAVAWAALAVPVCAGGVVAWFVGRAAVGDGWTVGRIAGACCGAAVVCGGVLTVATWFTAGPMGVDTLARFGPDGWLTGGAAAAWTAAIALPGALGAWWWHRREPKAPVESAEDRAASAEGAGGQAETPRP</sequence>
<name>A0ABS7QL30_9ACTN</name>
<keyword evidence="2" id="KW-1133">Transmembrane helix</keyword>
<feature type="transmembrane region" description="Helical" evidence="2">
    <location>
        <begin position="351"/>
        <end position="372"/>
    </location>
</feature>
<dbReference type="Proteomes" id="UP001198565">
    <property type="component" value="Unassembled WGS sequence"/>
</dbReference>
<gene>
    <name evidence="3" type="ORF">K7472_03480</name>
</gene>
<proteinExistence type="predicted"/>
<feature type="region of interest" description="Disordered" evidence="1">
    <location>
        <begin position="454"/>
        <end position="479"/>
    </location>
</feature>
<feature type="transmembrane region" description="Helical" evidence="2">
    <location>
        <begin position="250"/>
        <end position="270"/>
    </location>
</feature>
<feature type="transmembrane region" description="Helical" evidence="2">
    <location>
        <begin position="167"/>
        <end position="192"/>
    </location>
</feature>
<feature type="transmembrane region" description="Helical" evidence="2">
    <location>
        <begin position="428"/>
        <end position="448"/>
    </location>
</feature>
<feature type="transmembrane region" description="Helical" evidence="2">
    <location>
        <begin position="291"/>
        <end position="312"/>
    </location>
</feature>
<organism evidence="3 4">
    <name type="scientific">Streptantibioticus parmotrematis</name>
    <dbReference type="NCBI Taxonomy" id="2873249"/>
    <lineage>
        <taxon>Bacteria</taxon>
        <taxon>Bacillati</taxon>
        <taxon>Actinomycetota</taxon>
        <taxon>Actinomycetes</taxon>
        <taxon>Kitasatosporales</taxon>
        <taxon>Streptomycetaceae</taxon>
        <taxon>Streptantibioticus</taxon>
    </lineage>
</organism>
<evidence type="ECO:0000313" key="4">
    <source>
        <dbReference type="Proteomes" id="UP001198565"/>
    </source>
</evidence>
<feature type="region of interest" description="Disordered" evidence="1">
    <location>
        <begin position="121"/>
        <end position="158"/>
    </location>
</feature>
<dbReference type="Pfam" id="PF19877">
    <property type="entry name" value="DUF6350"/>
    <property type="match status" value="1"/>
</dbReference>
<dbReference type="EMBL" id="JAINVZ010000002">
    <property type="protein sequence ID" value="MBY8883902.1"/>
    <property type="molecule type" value="Genomic_DNA"/>
</dbReference>
<keyword evidence="4" id="KW-1185">Reference proteome</keyword>
<reference evidence="3 4" key="1">
    <citation type="submission" date="2021-08" db="EMBL/GenBank/DDBJ databases">
        <title>Streptomyces sp. PTM05 isolated from lichen.</title>
        <authorList>
            <person name="Somphong A."/>
            <person name="Phongsopitanun W."/>
            <person name="Tanasupawat S."/>
        </authorList>
    </citation>
    <scope>NUCLEOTIDE SEQUENCE [LARGE SCALE GENOMIC DNA]</scope>
    <source>
        <strain evidence="3 4">Ptm05</strain>
    </source>
</reference>
<feature type="transmembrane region" description="Helical" evidence="2">
    <location>
        <begin position="91"/>
        <end position="110"/>
    </location>
</feature>
<feature type="transmembrane region" description="Helical" evidence="2">
    <location>
        <begin position="384"/>
        <end position="408"/>
    </location>
</feature>
<protein>
    <submittedName>
        <fullName evidence="3">DUF6350 family protein</fullName>
    </submittedName>
</protein>
<evidence type="ECO:0000256" key="2">
    <source>
        <dbReference type="SAM" id="Phobius"/>
    </source>
</evidence>
<evidence type="ECO:0000256" key="1">
    <source>
        <dbReference type="SAM" id="MobiDB-lite"/>
    </source>
</evidence>
<feature type="transmembrane region" description="Helical" evidence="2">
    <location>
        <begin position="28"/>
        <end position="55"/>
    </location>
</feature>
<dbReference type="InterPro" id="IPR045931">
    <property type="entry name" value="DUF6350"/>
</dbReference>
<evidence type="ECO:0000313" key="3">
    <source>
        <dbReference type="EMBL" id="MBY8883902.1"/>
    </source>
</evidence>
<keyword evidence="2" id="KW-0812">Transmembrane</keyword>
<comment type="caution">
    <text evidence="3">The sequence shown here is derived from an EMBL/GenBank/DDBJ whole genome shotgun (WGS) entry which is preliminary data.</text>
</comment>
<dbReference type="RefSeq" id="WP_222973747.1">
    <property type="nucleotide sequence ID" value="NZ_JAINVZ010000002.1"/>
</dbReference>
<feature type="transmembrane region" description="Helical" evidence="2">
    <location>
        <begin position="67"/>
        <end position="84"/>
    </location>
</feature>
<feature type="compositionally biased region" description="Basic and acidic residues" evidence="1">
    <location>
        <begin position="454"/>
        <end position="465"/>
    </location>
</feature>
<feature type="transmembrane region" description="Helical" evidence="2">
    <location>
        <begin position="204"/>
        <end position="230"/>
    </location>
</feature>